<sequence>MLVLSGQTDISSLRYQKLSLDYRFRKCEIGGFSDQEKVAVFVNDQRFETWHDVLGFCLEQIIDGSGEQSGIWIRVNDIRSRLKGVRHRWGYSKGCYCRVIDMRNEVG</sequence>
<evidence type="ECO:0000313" key="2">
    <source>
        <dbReference type="Proteomes" id="UP000887116"/>
    </source>
</evidence>
<keyword evidence="2" id="KW-1185">Reference proteome</keyword>
<dbReference type="AlphaFoldDB" id="A0A8X6J9B2"/>
<gene>
    <name evidence="1" type="ORF">TNCT_248331</name>
</gene>
<dbReference type="Proteomes" id="UP000887116">
    <property type="component" value="Unassembled WGS sequence"/>
</dbReference>
<reference evidence="1" key="1">
    <citation type="submission" date="2020-07" db="EMBL/GenBank/DDBJ databases">
        <title>Multicomponent nature underlies the extraordinary mechanical properties of spider dragline silk.</title>
        <authorList>
            <person name="Kono N."/>
            <person name="Nakamura H."/>
            <person name="Mori M."/>
            <person name="Yoshida Y."/>
            <person name="Ohtoshi R."/>
            <person name="Malay A.D."/>
            <person name="Moran D.A.P."/>
            <person name="Tomita M."/>
            <person name="Numata K."/>
            <person name="Arakawa K."/>
        </authorList>
    </citation>
    <scope>NUCLEOTIDE SEQUENCE</scope>
</reference>
<organism evidence="1 2">
    <name type="scientific">Trichonephila clavata</name>
    <name type="common">Joro spider</name>
    <name type="synonym">Nephila clavata</name>
    <dbReference type="NCBI Taxonomy" id="2740835"/>
    <lineage>
        <taxon>Eukaryota</taxon>
        <taxon>Metazoa</taxon>
        <taxon>Ecdysozoa</taxon>
        <taxon>Arthropoda</taxon>
        <taxon>Chelicerata</taxon>
        <taxon>Arachnida</taxon>
        <taxon>Araneae</taxon>
        <taxon>Araneomorphae</taxon>
        <taxon>Entelegynae</taxon>
        <taxon>Araneoidea</taxon>
        <taxon>Nephilidae</taxon>
        <taxon>Trichonephila</taxon>
    </lineage>
</organism>
<comment type="caution">
    <text evidence="1">The sequence shown here is derived from an EMBL/GenBank/DDBJ whole genome shotgun (WGS) entry which is preliminary data.</text>
</comment>
<name>A0A8X6J9B2_TRICU</name>
<dbReference type="EMBL" id="BMAO01028603">
    <property type="protein sequence ID" value="GFR25980.1"/>
    <property type="molecule type" value="Genomic_DNA"/>
</dbReference>
<accession>A0A8X6J9B2</accession>
<evidence type="ECO:0000313" key="1">
    <source>
        <dbReference type="EMBL" id="GFR25980.1"/>
    </source>
</evidence>
<proteinExistence type="predicted"/>
<protein>
    <submittedName>
        <fullName evidence="1">Uncharacterized protein</fullName>
    </submittedName>
</protein>